<organism evidence="7 8">
    <name type="scientific">Oculimacula yallundae</name>
    <dbReference type="NCBI Taxonomy" id="86028"/>
    <lineage>
        <taxon>Eukaryota</taxon>
        <taxon>Fungi</taxon>
        <taxon>Dikarya</taxon>
        <taxon>Ascomycota</taxon>
        <taxon>Pezizomycotina</taxon>
        <taxon>Leotiomycetes</taxon>
        <taxon>Helotiales</taxon>
        <taxon>Ploettnerulaceae</taxon>
        <taxon>Oculimacula</taxon>
    </lineage>
</organism>
<evidence type="ECO:0000313" key="8">
    <source>
        <dbReference type="Proteomes" id="UP001595075"/>
    </source>
</evidence>
<keyword evidence="5" id="KW-0539">Nucleus</keyword>
<protein>
    <recommendedName>
        <fullName evidence="9">Transcription factor domain-containing protein</fullName>
    </recommendedName>
</protein>
<feature type="compositionally biased region" description="Polar residues" evidence="6">
    <location>
        <begin position="40"/>
        <end position="57"/>
    </location>
</feature>
<evidence type="ECO:0008006" key="9">
    <source>
        <dbReference type="Google" id="ProtNLM"/>
    </source>
</evidence>
<proteinExistence type="predicted"/>
<evidence type="ECO:0000256" key="4">
    <source>
        <dbReference type="ARBA" id="ARBA00023163"/>
    </source>
</evidence>
<dbReference type="PANTHER" id="PTHR47660">
    <property type="entry name" value="TRANSCRIPTION FACTOR WITH C2H2 AND ZN(2)-CYS(6) DNA BINDING DOMAIN (EUROFUNG)-RELATED-RELATED"/>
    <property type="match status" value="1"/>
</dbReference>
<evidence type="ECO:0000313" key="7">
    <source>
        <dbReference type="EMBL" id="KAL2068185.1"/>
    </source>
</evidence>
<name>A0ABR4CEL5_9HELO</name>
<dbReference type="Proteomes" id="UP001595075">
    <property type="component" value="Unassembled WGS sequence"/>
</dbReference>
<feature type="region of interest" description="Disordered" evidence="6">
    <location>
        <begin position="18"/>
        <end position="67"/>
    </location>
</feature>
<keyword evidence="1" id="KW-0479">Metal-binding</keyword>
<sequence length="477" mass="53356">MYASDIQQSFPEIDISSTARRSFSPAKQTSENHARLAAVRNSTTKPKTSVLPTNATIDNHDSPAGSTFSQIRHEIPEATLVENVDIPFNFDNSLIWNSDASLIDYSVPQDTIHDGSSIILSSSPLNNEVGITIFDPGLSSGNFEFSLQPDIVNNLLTDTLQPVCMWEGPYLIYRHVKGHHIPCSRMSALARRQSPLTATIRPGSSALGLNFILQNMKAYPALLVDGSESPPFIHTTSMVLGVVRRTGRDIIPGTDHLPICKHIVQMWQTRSPQTQAFISRTIIAEMQRFTEQKYTVASDWELLSMLQAMTVFIILRISDPDSGTIDFDNSLVETMTLIAIRLERSGFLCDGEVHGYRPTWEEWILMESKRRTVIILFLICLLFEISPNQGGKAMAGLMPLPLPATKLLWQAKTENEWTMLYDDMLLQRQGRGYLSYADLMILGRDTGGVNEKLGDLNRWYTNLDPLGILVMMAATTF</sequence>
<feature type="compositionally biased region" description="Polar residues" evidence="6">
    <location>
        <begin position="18"/>
        <end position="31"/>
    </location>
</feature>
<evidence type="ECO:0000256" key="1">
    <source>
        <dbReference type="ARBA" id="ARBA00022723"/>
    </source>
</evidence>
<keyword evidence="8" id="KW-1185">Reference proteome</keyword>
<evidence type="ECO:0000256" key="5">
    <source>
        <dbReference type="ARBA" id="ARBA00023242"/>
    </source>
</evidence>
<dbReference type="PANTHER" id="PTHR47660:SF3">
    <property type="entry name" value="FINGER DOMAIN PROTEIN, PUTATIVE (AFU_ORTHOLOGUE AFUA_4G03310)-RELATED"/>
    <property type="match status" value="1"/>
</dbReference>
<evidence type="ECO:0000256" key="3">
    <source>
        <dbReference type="ARBA" id="ARBA00023015"/>
    </source>
</evidence>
<comment type="caution">
    <text evidence="7">The sequence shown here is derived from an EMBL/GenBank/DDBJ whole genome shotgun (WGS) entry which is preliminary data.</text>
</comment>
<dbReference type="EMBL" id="JAZHXI010000009">
    <property type="protein sequence ID" value="KAL2068185.1"/>
    <property type="molecule type" value="Genomic_DNA"/>
</dbReference>
<keyword evidence="4" id="KW-0804">Transcription</keyword>
<keyword evidence="3" id="KW-0805">Transcription regulation</keyword>
<evidence type="ECO:0000256" key="2">
    <source>
        <dbReference type="ARBA" id="ARBA00022833"/>
    </source>
</evidence>
<accession>A0ABR4CEL5</accession>
<keyword evidence="2" id="KW-0862">Zinc</keyword>
<reference evidence="7 8" key="1">
    <citation type="journal article" date="2024" name="Commun. Biol.">
        <title>Comparative genomic analysis of thermophilic fungi reveals convergent evolutionary adaptations and gene losses.</title>
        <authorList>
            <person name="Steindorff A.S."/>
            <person name="Aguilar-Pontes M.V."/>
            <person name="Robinson A.J."/>
            <person name="Andreopoulos B."/>
            <person name="LaButti K."/>
            <person name="Kuo A."/>
            <person name="Mondo S."/>
            <person name="Riley R."/>
            <person name="Otillar R."/>
            <person name="Haridas S."/>
            <person name="Lipzen A."/>
            <person name="Grimwood J."/>
            <person name="Schmutz J."/>
            <person name="Clum A."/>
            <person name="Reid I.D."/>
            <person name="Moisan M.C."/>
            <person name="Butler G."/>
            <person name="Nguyen T.T.M."/>
            <person name="Dewar K."/>
            <person name="Conant G."/>
            <person name="Drula E."/>
            <person name="Henrissat B."/>
            <person name="Hansel C."/>
            <person name="Singer S."/>
            <person name="Hutchinson M.I."/>
            <person name="de Vries R.P."/>
            <person name="Natvig D.O."/>
            <person name="Powell A.J."/>
            <person name="Tsang A."/>
            <person name="Grigoriev I.V."/>
        </authorList>
    </citation>
    <scope>NUCLEOTIDE SEQUENCE [LARGE SCALE GENOMIC DNA]</scope>
    <source>
        <strain evidence="7 8">CBS 494.80</strain>
    </source>
</reference>
<gene>
    <name evidence="7" type="ORF">VTL71DRAFT_16283</name>
</gene>
<evidence type="ECO:0000256" key="6">
    <source>
        <dbReference type="SAM" id="MobiDB-lite"/>
    </source>
</evidence>